<keyword evidence="3" id="KW-0804">Transcription</keyword>
<dbReference type="InterPro" id="IPR036390">
    <property type="entry name" value="WH_DNA-bd_sf"/>
</dbReference>
<sequence length="143" mass="16255">MLQILDSMCILLAKSEQKHFSYTKKMLDQSGLELSPGQLVVLYSLFAKDNISISELSKSVLLDNSTLTGLIDRLEKAGFVMRIDTPKDRRSYQIILTEKAKNHKSTILQVMEQIENKMLEGSSEAEIIMFRSILQRILINFSG</sequence>
<protein>
    <submittedName>
        <fullName evidence="5">DNA-binding transcriptional regulator, MarR family</fullName>
    </submittedName>
</protein>
<dbReference type="GO" id="GO:0003700">
    <property type="term" value="F:DNA-binding transcription factor activity"/>
    <property type="evidence" value="ECO:0007669"/>
    <property type="project" value="InterPro"/>
</dbReference>
<keyword evidence="6" id="KW-1185">Reference proteome</keyword>
<name>A0A1I4NAD3_9FIRM</name>
<dbReference type="PRINTS" id="PR00598">
    <property type="entry name" value="HTHMARR"/>
</dbReference>
<dbReference type="EMBL" id="FOTS01000043">
    <property type="protein sequence ID" value="SFM12522.1"/>
    <property type="molecule type" value="Genomic_DNA"/>
</dbReference>
<dbReference type="PROSITE" id="PS01117">
    <property type="entry name" value="HTH_MARR_1"/>
    <property type="match status" value="1"/>
</dbReference>
<evidence type="ECO:0000256" key="1">
    <source>
        <dbReference type="ARBA" id="ARBA00023015"/>
    </source>
</evidence>
<dbReference type="Proteomes" id="UP000199520">
    <property type="component" value="Unassembled WGS sequence"/>
</dbReference>
<keyword evidence="2 5" id="KW-0238">DNA-binding</keyword>
<dbReference type="STRING" id="1123291.SAMN04490355_104325"/>
<reference evidence="6" key="1">
    <citation type="submission" date="2016-10" db="EMBL/GenBank/DDBJ databases">
        <authorList>
            <person name="Varghese N."/>
            <person name="Submissions S."/>
        </authorList>
    </citation>
    <scope>NUCLEOTIDE SEQUENCE [LARGE SCALE GENOMIC DNA]</scope>
    <source>
        <strain evidence="6">DSM 13327</strain>
    </source>
</reference>
<dbReference type="OrthoDB" id="9806864at2"/>
<evidence type="ECO:0000313" key="6">
    <source>
        <dbReference type="Proteomes" id="UP000199520"/>
    </source>
</evidence>
<dbReference type="PROSITE" id="PS50995">
    <property type="entry name" value="HTH_MARR_2"/>
    <property type="match status" value="1"/>
</dbReference>
<dbReference type="SMART" id="SM00347">
    <property type="entry name" value="HTH_MARR"/>
    <property type="match status" value="1"/>
</dbReference>
<keyword evidence="1" id="KW-0805">Transcription regulation</keyword>
<dbReference type="InterPro" id="IPR000835">
    <property type="entry name" value="HTH_MarR-typ"/>
</dbReference>
<proteinExistence type="predicted"/>
<accession>A0A1I4NAD3</accession>
<dbReference type="Gene3D" id="1.10.10.10">
    <property type="entry name" value="Winged helix-like DNA-binding domain superfamily/Winged helix DNA-binding domain"/>
    <property type="match status" value="1"/>
</dbReference>
<evidence type="ECO:0000259" key="4">
    <source>
        <dbReference type="PROSITE" id="PS50995"/>
    </source>
</evidence>
<dbReference type="InterPro" id="IPR023187">
    <property type="entry name" value="Tscrpt_reg_MarR-type_CS"/>
</dbReference>
<evidence type="ECO:0000313" key="5">
    <source>
        <dbReference type="EMBL" id="SFM12522.1"/>
    </source>
</evidence>
<feature type="domain" description="HTH marR-type" evidence="4">
    <location>
        <begin position="1"/>
        <end position="139"/>
    </location>
</feature>
<dbReference type="PANTHER" id="PTHR42756:SF1">
    <property type="entry name" value="TRANSCRIPTIONAL REPRESSOR OF EMRAB OPERON"/>
    <property type="match status" value="1"/>
</dbReference>
<dbReference type="GO" id="GO:0003677">
    <property type="term" value="F:DNA binding"/>
    <property type="evidence" value="ECO:0007669"/>
    <property type="project" value="UniProtKB-KW"/>
</dbReference>
<dbReference type="SUPFAM" id="SSF46785">
    <property type="entry name" value="Winged helix' DNA-binding domain"/>
    <property type="match status" value="1"/>
</dbReference>
<dbReference type="InterPro" id="IPR036388">
    <property type="entry name" value="WH-like_DNA-bd_sf"/>
</dbReference>
<gene>
    <name evidence="5" type="ORF">SAMN04490355_104325</name>
</gene>
<dbReference type="AlphaFoldDB" id="A0A1I4NAD3"/>
<dbReference type="Pfam" id="PF01047">
    <property type="entry name" value="MarR"/>
    <property type="match status" value="1"/>
</dbReference>
<evidence type="ECO:0000256" key="2">
    <source>
        <dbReference type="ARBA" id="ARBA00023125"/>
    </source>
</evidence>
<organism evidence="5 6">
    <name type="scientific">Pelosinus propionicus DSM 13327</name>
    <dbReference type="NCBI Taxonomy" id="1123291"/>
    <lineage>
        <taxon>Bacteria</taxon>
        <taxon>Bacillati</taxon>
        <taxon>Bacillota</taxon>
        <taxon>Negativicutes</taxon>
        <taxon>Selenomonadales</taxon>
        <taxon>Sporomusaceae</taxon>
        <taxon>Pelosinus</taxon>
    </lineage>
</organism>
<dbReference type="PANTHER" id="PTHR42756">
    <property type="entry name" value="TRANSCRIPTIONAL REGULATOR, MARR"/>
    <property type="match status" value="1"/>
</dbReference>
<evidence type="ECO:0000256" key="3">
    <source>
        <dbReference type="ARBA" id="ARBA00023163"/>
    </source>
</evidence>